<organism evidence="2 3">
    <name type="scientific">Kocuria subflava</name>
    <dbReference type="NCBI Taxonomy" id="1736139"/>
    <lineage>
        <taxon>Bacteria</taxon>
        <taxon>Bacillati</taxon>
        <taxon>Actinomycetota</taxon>
        <taxon>Actinomycetes</taxon>
        <taxon>Micrococcales</taxon>
        <taxon>Micrococcaceae</taxon>
        <taxon>Kocuria</taxon>
    </lineage>
</organism>
<accession>A0A846U3T0</accession>
<feature type="transmembrane region" description="Helical" evidence="1">
    <location>
        <begin position="77"/>
        <end position="98"/>
    </location>
</feature>
<protein>
    <submittedName>
        <fullName evidence="2">Uncharacterized protein</fullName>
    </submittedName>
</protein>
<name>A0A846U3T0_9MICC</name>
<dbReference type="EMBL" id="JAAVUN010000001">
    <property type="protein sequence ID" value="NKE08426.1"/>
    <property type="molecule type" value="Genomic_DNA"/>
</dbReference>
<keyword evidence="1" id="KW-0812">Transmembrane</keyword>
<sequence length="144" mass="15304">MRKPVYLLLLISAALYVGEQVVGVLELVIRSQLLSSANTGAMIGSSVMGVAFSVCTIGALYMVVLIPMMLGHNWGRVVGYVFASLGTLGAILNLVYLIGLPGPLWILNVGVELLFIGVNIAWIVVAAKTWEKPAAAPYPCPPLH</sequence>
<comment type="caution">
    <text evidence="2">The sequence shown here is derived from an EMBL/GenBank/DDBJ whole genome shotgun (WGS) entry which is preliminary data.</text>
</comment>
<feature type="transmembrane region" description="Helical" evidence="1">
    <location>
        <begin position="104"/>
        <end position="125"/>
    </location>
</feature>
<keyword evidence="1" id="KW-1133">Transmembrane helix</keyword>
<dbReference type="RefSeq" id="WP_119932507.1">
    <property type="nucleotide sequence ID" value="NZ_JAAVUN010000001.1"/>
</dbReference>
<gene>
    <name evidence="2" type="ORF">GTW58_00360</name>
</gene>
<reference evidence="2 3" key="1">
    <citation type="submission" date="2020-02" db="EMBL/GenBank/DDBJ databases">
        <authorList>
            <person name="Sun Q."/>
        </authorList>
    </citation>
    <scope>NUCLEOTIDE SEQUENCE [LARGE SCALE GENOMIC DNA]</scope>
    <source>
        <strain evidence="2 3">YIM 13062</strain>
    </source>
</reference>
<feature type="transmembrane region" description="Helical" evidence="1">
    <location>
        <begin position="47"/>
        <end position="70"/>
    </location>
</feature>
<proteinExistence type="predicted"/>
<keyword evidence="1" id="KW-0472">Membrane</keyword>
<dbReference type="AlphaFoldDB" id="A0A846U3T0"/>
<evidence type="ECO:0000313" key="2">
    <source>
        <dbReference type="EMBL" id="NKE08426.1"/>
    </source>
</evidence>
<evidence type="ECO:0000313" key="3">
    <source>
        <dbReference type="Proteomes" id="UP000521379"/>
    </source>
</evidence>
<evidence type="ECO:0000256" key="1">
    <source>
        <dbReference type="SAM" id="Phobius"/>
    </source>
</evidence>
<keyword evidence="3" id="KW-1185">Reference proteome</keyword>
<dbReference type="Proteomes" id="UP000521379">
    <property type="component" value="Unassembled WGS sequence"/>
</dbReference>